<protein>
    <submittedName>
        <fullName evidence="2">Uncharacterized protein</fullName>
    </submittedName>
</protein>
<feature type="compositionally biased region" description="Basic and acidic residues" evidence="1">
    <location>
        <begin position="159"/>
        <end position="169"/>
    </location>
</feature>
<feature type="region of interest" description="Disordered" evidence="1">
    <location>
        <begin position="123"/>
        <end position="278"/>
    </location>
</feature>
<proteinExistence type="predicted"/>
<reference evidence="2 3" key="1">
    <citation type="journal article" date="2019" name="Nat. Ecol. Evol.">
        <title>Megaphylogeny resolves global patterns of mushroom evolution.</title>
        <authorList>
            <person name="Varga T."/>
            <person name="Krizsan K."/>
            <person name="Foldi C."/>
            <person name="Dima B."/>
            <person name="Sanchez-Garcia M."/>
            <person name="Sanchez-Ramirez S."/>
            <person name="Szollosi G.J."/>
            <person name="Szarkandi J.G."/>
            <person name="Papp V."/>
            <person name="Albert L."/>
            <person name="Andreopoulos W."/>
            <person name="Angelini C."/>
            <person name="Antonin V."/>
            <person name="Barry K.W."/>
            <person name="Bougher N.L."/>
            <person name="Buchanan P."/>
            <person name="Buyck B."/>
            <person name="Bense V."/>
            <person name="Catcheside P."/>
            <person name="Chovatia M."/>
            <person name="Cooper J."/>
            <person name="Damon W."/>
            <person name="Desjardin D."/>
            <person name="Finy P."/>
            <person name="Geml J."/>
            <person name="Haridas S."/>
            <person name="Hughes K."/>
            <person name="Justo A."/>
            <person name="Karasinski D."/>
            <person name="Kautmanova I."/>
            <person name="Kiss B."/>
            <person name="Kocsube S."/>
            <person name="Kotiranta H."/>
            <person name="LaButti K.M."/>
            <person name="Lechner B.E."/>
            <person name="Liimatainen K."/>
            <person name="Lipzen A."/>
            <person name="Lukacs Z."/>
            <person name="Mihaltcheva S."/>
            <person name="Morgado L.N."/>
            <person name="Niskanen T."/>
            <person name="Noordeloos M.E."/>
            <person name="Ohm R.A."/>
            <person name="Ortiz-Santana B."/>
            <person name="Ovrebo C."/>
            <person name="Racz N."/>
            <person name="Riley R."/>
            <person name="Savchenko A."/>
            <person name="Shiryaev A."/>
            <person name="Soop K."/>
            <person name="Spirin V."/>
            <person name="Szebenyi C."/>
            <person name="Tomsovsky M."/>
            <person name="Tulloss R.E."/>
            <person name="Uehling J."/>
            <person name="Grigoriev I.V."/>
            <person name="Vagvolgyi C."/>
            <person name="Papp T."/>
            <person name="Martin F.M."/>
            <person name="Miettinen O."/>
            <person name="Hibbett D.S."/>
            <person name="Nagy L.G."/>
        </authorList>
    </citation>
    <scope>NUCLEOTIDE SEQUENCE [LARGE SCALE GENOMIC DNA]</scope>
    <source>
        <strain evidence="2 3">CBS 962.96</strain>
    </source>
</reference>
<keyword evidence="3" id="KW-1185">Reference proteome</keyword>
<accession>A0A4S8MIB4</accession>
<name>A0A4S8MIB4_DENBC</name>
<dbReference type="Proteomes" id="UP000297245">
    <property type="component" value="Unassembled WGS sequence"/>
</dbReference>
<evidence type="ECO:0000313" key="3">
    <source>
        <dbReference type="Proteomes" id="UP000297245"/>
    </source>
</evidence>
<dbReference type="AlphaFoldDB" id="A0A4S8MIB4"/>
<gene>
    <name evidence="2" type="ORF">K435DRAFT_792670</name>
</gene>
<feature type="compositionally biased region" description="Low complexity" evidence="1">
    <location>
        <begin position="170"/>
        <end position="183"/>
    </location>
</feature>
<feature type="compositionally biased region" description="Low complexity" evidence="1">
    <location>
        <begin position="226"/>
        <end position="243"/>
    </location>
</feature>
<organism evidence="2 3">
    <name type="scientific">Dendrothele bispora (strain CBS 962.96)</name>
    <dbReference type="NCBI Taxonomy" id="1314807"/>
    <lineage>
        <taxon>Eukaryota</taxon>
        <taxon>Fungi</taxon>
        <taxon>Dikarya</taxon>
        <taxon>Basidiomycota</taxon>
        <taxon>Agaricomycotina</taxon>
        <taxon>Agaricomycetes</taxon>
        <taxon>Agaricomycetidae</taxon>
        <taxon>Agaricales</taxon>
        <taxon>Agaricales incertae sedis</taxon>
        <taxon>Dendrothele</taxon>
    </lineage>
</organism>
<dbReference type="EMBL" id="ML179078">
    <property type="protein sequence ID" value="THV02312.1"/>
    <property type="molecule type" value="Genomic_DNA"/>
</dbReference>
<evidence type="ECO:0000313" key="2">
    <source>
        <dbReference type="EMBL" id="THV02312.1"/>
    </source>
</evidence>
<sequence length="278" mass="29020">MSAKDERLDVIGTNRAYLVRKEVNKPSASGISLSLSSVHPHPPYSHFRPPLSSSLKKTAPLTLLTYPLTLRSDKYVSRAEYDDLRARVDKLEALVVRLRGDDTSHRQGIGGSVGTTTTITPIYGPPGHGGHGHGRADYDVQPGRMLLGSNTEPSGMVAVKEEHSDDGSGRRSVSGARSRSPGSTGMGGGGGRRGSESFGVPSSDSEDRLGPLVSSSRGRDRESMGHSRSSSGGTSVTSGVETGNITGPGKGGVAGGRLGRGDGGGAKEYHHGMSYVFH</sequence>
<evidence type="ECO:0000256" key="1">
    <source>
        <dbReference type="SAM" id="MobiDB-lite"/>
    </source>
</evidence>
<feature type="compositionally biased region" description="Gly residues" evidence="1">
    <location>
        <begin position="246"/>
        <end position="264"/>
    </location>
</feature>